<comment type="caution">
    <text evidence="1">The sequence shown here is derived from an EMBL/GenBank/DDBJ whole genome shotgun (WGS) entry which is preliminary data.</text>
</comment>
<dbReference type="AlphaFoldDB" id="A0A9X0CL66"/>
<gene>
    <name evidence="1" type="ORF">OS493_022622</name>
</gene>
<reference evidence="1" key="1">
    <citation type="submission" date="2023-01" db="EMBL/GenBank/DDBJ databases">
        <title>Genome assembly of the deep-sea coral Lophelia pertusa.</title>
        <authorList>
            <person name="Herrera S."/>
            <person name="Cordes E."/>
        </authorList>
    </citation>
    <scope>NUCLEOTIDE SEQUENCE</scope>
    <source>
        <strain evidence="1">USNM1676648</strain>
        <tissue evidence="1">Polyp</tissue>
    </source>
</reference>
<evidence type="ECO:0000313" key="1">
    <source>
        <dbReference type="EMBL" id="KAJ7357812.1"/>
    </source>
</evidence>
<evidence type="ECO:0000313" key="2">
    <source>
        <dbReference type="Proteomes" id="UP001163046"/>
    </source>
</evidence>
<sequence>MDDHNILLVKILGLVEGFIQKLCLPADSVNLTFSKDIKLFQDKYSAKVETSDTTDLTLMRPAAKKMKSDDKTGRHSS</sequence>
<proteinExistence type="predicted"/>
<organism evidence="1 2">
    <name type="scientific">Desmophyllum pertusum</name>
    <dbReference type="NCBI Taxonomy" id="174260"/>
    <lineage>
        <taxon>Eukaryota</taxon>
        <taxon>Metazoa</taxon>
        <taxon>Cnidaria</taxon>
        <taxon>Anthozoa</taxon>
        <taxon>Hexacorallia</taxon>
        <taxon>Scleractinia</taxon>
        <taxon>Caryophylliina</taxon>
        <taxon>Caryophylliidae</taxon>
        <taxon>Desmophyllum</taxon>
    </lineage>
</organism>
<name>A0A9X0CL66_9CNID</name>
<dbReference type="EMBL" id="MU827317">
    <property type="protein sequence ID" value="KAJ7357812.1"/>
    <property type="molecule type" value="Genomic_DNA"/>
</dbReference>
<accession>A0A9X0CL66</accession>
<protein>
    <submittedName>
        <fullName evidence="1">Uncharacterized protein</fullName>
    </submittedName>
</protein>
<dbReference type="Proteomes" id="UP001163046">
    <property type="component" value="Unassembled WGS sequence"/>
</dbReference>
<keyword evidence="2" id="KW-1185">Reference proteome</keyword>